<dbReference type="InterPro" id="IPR014721">
    <property type="entry name" value="Ribsml_uS5_D2-typ_fold_subgr"/>
</dbReference>
<dbReference type="InterPro" id="IPR004482">
    <property type="entry name" value="Mg_chelat-rel"/>
</dbReference>
<dbReference type="RefSeq" id="WP_204000271.1">
    <property type="nucleotide sequence ID" value="NZ_BOPG01000043.1"/>
</dbReference>
<comment type="caution">
    <text evidence="3">The sequence shown here is derived from an EMBL/GenBank/DDBJ whole genome shotgun (WGS) entry which is preliminary data.</text>
</comment>
<dbReference type="GO" id="GO:0005524">
    <property type="term" value="F:ATP binding"/>
    <property type="evidence" value="ECO:0007669"/>
    <property type="project" value="InterPro"/>
</dbReference>
<dbReference type="PANTHER" id="PTHR32039:SF7">
    <property type="entry name" value="COMPETENCE PROTEIN COMM"/>
    <property type="match status" value="1"/>
</dbReference>
<dbReference type="SMART" id="SM00382">
    <property type="entry name" value="AAA"/>
    <property type="match status" value="1"/>
</dbReference>
<gene>
    <name evidence="3" type="ORF">Vau01_063820</name>
</gene>
<sequence>MSYAQVRAVALVGMVGQVVVVESDVAKGLPSLVLTGLPDAALSQARDRVRAAVVNSGEAWPQRRLTVNLLPAHLPKHGSSFDLAIAASLLAAAGVIPAEPLREAVLIGELGLDGAVRPVRGVLPAVVAAMREGLRYAVVPVANAAEAALVPGIVVQATDTLLRFIDFLRCDGPLLDPPSVALPAPPDGPDLADVLGQDRGRRAVELAAAGGHNLALFGPPGAGKSMLAQRLPGLLPPLSDEEALEVTAVHSLVGALPPECPLIRRPPFQAPHHTASVAAMVGGGHGIGRPGALTRAHNGVLFLDEAPEFSVAALEALRQPLEEGVVRISRSRAEREYPARIQLVLAANPCPCARPGGDQYCDCSPWVRRRYLSRLSGPLLDRIDLQVKLTPARPAAVLGAEAGESSAAVAARVATARAAAAERWNATNAGVPARTLRDARFRLAREATAPLAKDLDRGLISARGHNRVLRVAWTMSDLDGRAFPDLNDVCEALDLRRGTR</sequence>
<comment type="similarity">
    <text evidence="1">Belongs to the Mg-chelatase subunits D/I family. ComM subfamily.</text>
</comment>
<dbReference type="InterPro" id="IPR027417">
    <property type="entry name" value="P-loop_NTPase"/>
</dbReference>
<protein>
    <recommendedName>
        <fullName evidence="2">AAA+ ATPase domain-containing protein</fullName>
    </recommendedName>
</protein>
<name>A0A8J3ZC01_9ACTN</name>
<reference evidence="3" key="1">
    <citation type="submission" date="2021-01" db="EMBL/GenBank/DDBJ databases">
        <title>Whole genome shotgun sequence of Virgisporangium aurantiacum NBRC 16421.</title>
        <authorList>
            <person name="Komaki H."/>
            <person name="Tamura T."/>
        </authorList>
    </citation>
    <scope>NUCLEOTIDE SEQUENCE</scope>
    <source>
        <strain evidence="3">NBRC 16421</strain>
    </source>
</reference>
<dbReference type="Gene3D" id="3.30.230.10">
    <property type="match status" value="1"/>
</dbReference>
<dbReference type="NCBIfam" id="TIGR00368">
    <property type="entry name" value="YifB family Mg chelatase-like AAA ATPase"/>
    <property type="match status" value="1"/>
</dbReference>
<proteinExistence type="inferred from homology"/>
<dbReference type="InterPro" id="IPR020568">
    <property type="entry name" value="Ribosomal_Su5_D2-typ_SF"/>
</dbReference>
<dbReference type="Proteomes" id="UP000612585">
    <property type="component" value="Unassembled WGS sequence"/>
</dbReference>
<dbReference type="AlphaFoldDB" id="A0A8J3ZC01"/>
<dbReference type="InterPro" id="IPR000523">
    <property type="entry name" value="Mg_chelatse_chII-like_cat_dom"/>
</dbReference>
<dbReference type="SUPFAM" id="SSF54211">
    <property type="entry name" value="Ribosomal protein S5 domain 2-like"/>
    <property type="match status" value="1"/>
</dbReference>
<dbReference type="Pfam" id="PF13541">
    <property type="entry name" value="ChlI"/>
    <property type="match status" value="1"/>
</dbReference>
<dbReference type="InterPro" id="IPR045006">
    <property type="entry name" value="CHLI-like"/>
</dbReference>
<dbReference type="Gene3D" id="3.40.50.300">
    <property type="entry name" value="P-loop containing nucleotide triphosphate hydrolases"/>
    <property type="match status" value="1"/>
</dbReference>
<accession>A0A8J3ZC01</accession>
<feature type="domain" description="AAA+ ATPase" evidence="2">
    <location>
        <begin position="210"/>
        <end position="393"/>
    </location>
</feature>
<dbReference type="SUPFAM" id="SSF52540">
    <property type="entry name" value="P-loop containing nucleoside triphosphate hydrolases"/>
    <property type="match status" value="1"/>
</dbReference>
<evidence type="ECO:0000256" key="1">
    <source>
        <dbReference type="ARBA" id="ARBA00006354"/>
    </source>
</evidence>
<dbReference type="InterPro" id="IPR025158">
    <property type="entry name" value="Mg_chelat-rel_C"/>
</dbReference>
<dbReference type="Pfam" id="PF13335">
    <property type="entry name" value="Mg_chelatase_C"/>
    <property type="match status" value="1"/>
</dbReference>
<evidence type="ECO:0000259" key="2">
    <source>
        <dbReference type="SMART" id="SM00382"/>
    </source>
</evidence>
<evidence type="ECO:0000313" key="3">
    <source>
        <dbReference type="EMBL" id="GIJ58866.1"/>
    </source>
</evidence>
<evidence type="ECO:0000313" key="4">
    <source>
        <dbReference type="Proteomes" id="UP000612585"/>
    </source>
</evidence>
<dbReference type="PANTHER" id="PTHR32039">
    <property type="entry name" value="MAGNESIUM-CHELATASE SUBUNIT CHLI"/>
    <property type="match status" value="1"/>
</dbReference>
<dbReference type="InterPro" id="IPR003593">
    <property type="entry name" value="AAA+_ATPase"/>
</dbReference>
<dbReference type="EMBL" id="BOPG01000043">
    <property type="protein sequence ID" value="GIJ58866.1"/>
    <property type="molecule type" value="Genomic_DNA"/>
</dbReference>
<organism evidence="3 4">
    <name type="scientific">Virgisporangium aurantiacum</name>
    <dbReference type="NCBI Taxonomy" id="175570"/>
    <lineage>
        <taxon>Bacteria</taxon>
        <taxon>Bacillati</taxon>
        <taxon>Actinomycetota</taxon>
        <taxon>Actinomycetes</taxon>
        <taxon>Micromonosporales</taxon>
        <taxon>Micromonosporaceae</taxon>
        <taxon>Virgisporangium</taxon>
    </lineage>
</organism>
<keyword evidence="4" id="KW-1185">Reference proteome</keyword>
<dbReference type="Pfam" id="PF01078">
    <property type="entry name" value="Mg_chelatase"/>
    <property type="match status" value="1"/>
</dbReference>